<dbReference type="EMBL" id="JBHUEE010000009">
    <property type="protein sequence ID" value="MFD1719349.1"/>
    <property type="molecule type" value="Genomic_DNA"/>
</dbReference>
<keyword evidence="1" id="KW-0732">Signal</keyword>
<dbReference type="InterPro" id="IPR006059">
    <property type="entry name" value="SBP"/>
</dbReference>
<keyword evidence="3" id="KW-1185">Reference proteome</keyword>
<dbReference type="PROSITE" id="PS51257">
    <property type="entry name" value="PROKAR_LIPOPROTEIN"/>
    <property type="match status" value="1"/>
</dbReference>
<comment type="caution">
    <text evidence="2">The sequence shown here is derived from an EMBL/GenBank/DDBJ whole genome shotgun (WGS) entry which is preliminary data.</text>
</comment>
<evidence type="ECO:0000256" key="1">
    <source>
        <dbReference type="SAM" id="SignalP"/>
    </source>
</evidence>
<dbReference type="Proteomes" id="UP001597277">
    <property type="component" value="Unassembled WGS sequence"/>
</dbReference>
<reference evidence="3" key="1">
    <citation type="journal article" date="2019" name="Int. J. Syst. Evol. Microbiol.">
        <title>The Global Catalogue of Microorganisms (GCM) 10K type strain sequencing project: providing services to taxonomists for standard genome sequencing and annotation.</title>
        <authorList>
            <consortium name="The Broad Institute Genomics Platform"/>
            <consortium name="The Broad Institute Genome Sequencing Center for Infectious Disease"/>
            <person name="Wu L."/>
            <person name="Ma J."/>
        </authorList>
    </citation>
    <scope>NUCLEOTIDE SEQUENCE [LARGE SCALE GENOMIC DNA]</scope>
    <source>
        <strain evidence="3">JCM 17130</strain>
    </source>
</reference>
<dbReference type="RefSeq" id="WP_388009459.1">
    <property type="nucleotide sequence ID" value="NZ_JBHUEE010000009.1"/>
</dbReference>
<sequence length="435" mass="45690">MSRKFRTVAAVTGAAAVALAGCSGSGDAEGADGGGGGGGGDVQLTWWHNSNNEPGRGYYEQVAADFEAENPGVTISIEALEHEDMLTRLDAAFQTGDQPDIFMERGGGELADHVEAGLVMDITDAASETIETLGPSIAAGQVEDQVYALPFSLGVVGFWYNTSLFEEAGISDPPETMDDLYAAVDSLKDAGIEPISVGAGDLWPAAHYWYYFVIRECSQETLDQAATEMDLSDECFTRAGEDLEELIAAEPFNEGFLATPSQSGPTSASGLLATGQVAMELAGHWEPGVMQGLTDDGEGLGEDTGWFPFPAVDGAEGDQEAQMGGGDAWACSADAPPECVDFIEYLLSDEVQQGFAENDMGLPTNPAANDSVSDPALAELLQVRDSAPYVQLYLDTQFGENVGGAMNDEIGRLFAGQSDPQAIVDATQAAADREN</sequence>
<dbReference type="Pfam" id="PF01547">
    <property type="entry name" value="SBP_bac_1"/>
    <property type="match status" value="1"/>
</dbReference>
<dbReference type="InterPro" id="IPR050490">
    <property type="entry name" value="Bact_solute-bd_prot1"/>
</dbReference>
<name>A0ABW4L8Z2_9MICO</name>
<dbReference type="PANTHER" id="PTHR43649:SF14">
    <property type="entry name" value="BLR3389 PROTEIN"/>
    <property type="match status" value="1"/>
</dbReference>
<evidence type="ECO:0000313" key="2">
    <source>
        <dbReference type="EMBL" id="MFD1719349.1"/>
    </source>
</evidence>
<dbReference type="SUPFAM" id="SSF53850">
    <property type="entry name" value="Periplasmic binding protein-like II"/>
    <property type="match status" value="1"/>
</dbReference>
<proteinExistence type="predicted"/>
<protein>
    <submittedName>
        <fullName evidence="2">Extracellular solute-binding protein</fullName>
    </submittedName>
</protein>
<feature type="chain" id="PRO_5047462681" evidence="1">
    <location>
        <begin position="21"/>
        <end position="435"/>
    </location>
</feature>
<dbReference type="Gene3D" id="3.40.190.10">
    <property type="entry name" value="Periplasmic binding protein-like II"/>
    <property type="match status" value="2"/>
</dbReference>
<organism evidence="2 3">
    <name type="scientific">Georgenia deserti</name>
    <dbReference type="NCBI Taxonomy" id="2093781"/>
    <lineage>
        <taxon>Bacteria</taxon>
        <taxon>Bacillati</taxon>
        <taxon>Actinomycetota</taxon>
        <taxon>Actinomycetes</taxon>
        <taxon>Micrococcales</taxon>
        <taxon>Bogoriellaceae</taxon>
        <taxon>Georgenia</taxon>
    </lineage>
</organism>
<dbReference type="PANTHER" id="PTHR43649">
    <property type="entry name" value="ARABINOSE-BINDING PROTEIN-RELATED"/>
    <property type="match status" value="1"/>
</dbReference>
<evidence type="ECO:0000313" key="3">
    <source>
        <dbReference type="Proteomes" id="UP001597277"/>
    </source>
</evidence>
<accession>A0ABW4L8Z2</accession>
<gene>
    <name evidence="2" type="ORF">ACFSE6_16010</name>
</gene>
<feature type="signal peptide" evidence="1">
    <location>
        <begin position="1"/>
        <end position="20"/>
    </location>
</feature>